<dbReference type="GeneID" id="73472385"/>
<gene>
    <name evidence="2" type="ORF">J8A68_005585</name>
</gene>
<sequence>MSMVLLVDSTLPPVSPKKDKRINTSEMTPSLRSDNSNYSTSFISEKRSFLRKGRSFQSTASAPGRKKIYDMNTNKYIEVSELEFYLAEHEKAVARLAKVSKYHELNIDLSSFGGFEKVFTPESIQVLRHTYFENLRYEEDQFEDPGRRKQSDSQNSEVSTSDSLFAPGIETELSSIYHQEVNDNPFLAPVRDIYGMFNKLDSVYDNVESNRIRNTSIGKLLKDNTFWNTCYKELRFESLTSDIDYYSLLPPQHEMISFHIEFLEFFLNNIQILAAKYDDVVDPTTLVQLKQSFFIYFKDKDYEQFKVMRNRHFKMFKNNGLANHRNHTSFWDSEGANKENELAQLYSKLLDIIIQNIKSSVNTKITMKSIPLWELWQGAFSYIFFELLDEDNEILNKDSDPLNGNGDQHSIILDSSSVSMPISISSNSIKQHPSRREQTRGGTLRNGNSMLVGAIQPLNGISQRRPIQAATLDAVSSTNNTSNRDGALSTSKTPLSNTKSSGSSSPKSKEKGKKRRGLLKFLRSLGRH</sequence>
<protein>
    <submittedName>
        <fullName evidence="2">Uncharacterized protein</fullName>
    </submittedName>
</protein>
<dbReference type="InterPro" id="IPR018247">
    <property type="entry name" value="EF_Hand_1_Ca_BS"/>
</dbReference>
<reference evidence="2 3" key="1">
    <citation type="journal article" date="2021" name="DNA Res.">
        <title>Genome analysis of Candida subhashii reveals its hybrid nature and dual mitochondrial genome conformations.</title>
        <authorList>
            <person name="Mixao V."/>
            <person name="Hegedusova E."/>
            <person name="Saus E."/>
            <person name="Pryszcz L.P."/>
            <person name="Cillingova A."/>
            <person name="Nosek J."/>
            <person name="Gabaldon T."/>
        </authorList>
    </citation>
    <scope>NUCLEOTIDE SEQUENCE [LARGE SCALE GENOMIC DNA]</scope>
    <source>
        <strain evidence="2 3">CBS 10753</strain>
    </source>
</reference>
<evidence type="ECO:0000313" key="3">
    <source>
        <dbReference type="Proteomes" id="UP000694255"/>
    </source>
</evidence>
<feature type="region of interest" description="Disordered" evidence="1">
    <location>
        <begin position="8"/>
        <end position="34"/>
    </location>
</feature>
<keyword evidence="3" id="KW-1185">Reference proteome</keyword>
<feature type="compositionally biased region" description="Low complexity" evidence="1">
    <location>
        <begin position="519"/>
        <end position="528"/>
    </location>
</feature>
<evidence type="ECO:0000256" key="1">
    <source>
        <dbReference type="SAM" id="MobiDB-lite"/>
    </source>
</evidence>
<dbReference type="AlphaFoldDB" id="A0A8J5QLV5"/>
<dbReference type="EMBL" id="JAGSYN010000272">
    <property type="protein sequence ID" value="KAG7660910.1"/>
    <property type="molecule type" value="Genomic_DNA"/>
</dbReference>
<evidence type="ECO:0000313" key="2">
    <source>
        <dbReference type="EMBL" id="KAG7660910.1"/>
    </source>
</evidence>
<feature type="compositionally biased region" description="Basic and acidic residues" evidence="1">
    <location>
        <begin position="142"/>
        <end position="151"/>
    </location>
</feature>
<dbReference type="RefSeq" id="XP_049261143.1">
    <property type="nucleotide sequence ID" value="XM_049409667.1"/>
</dbReference>
<dbReference type="Proteomes" id="UP000694255">
    <property type="component" value="Unassembled WGS sequence"/>
</dbReference>
<dbReference type="PROSITE" id="PS00018">
    <property type="entry name" value="EF_HAND_1"/>
    <property type="match status" value="1"/>
</dbReference>
<proteinExistence type="predicted"/>
<comment type="caution">
    <text evidence="2">The sequence shown here is derived from an EMBL/GenBank/DDBJ whole genome shotgun (WGS) entry which is preliminary data.</text>
</comment>
<name>A0A8J5QLV5_9ASCO</name>
<feature type="compositionally biased region" description="Polar residues" evidence="1">
    <location>
        <begin position="152"/>
        <end position="161"/>
    </location>
</feature>
<feature type="compositionally biased region" description="Polar residues" evidence="1">
    <location>
        <begin position="474"/>
        <end position="498"/>
    </location>
</feature>
<accession>A0A8J5QLV5</accession>
<feature type="region of interest" description="Disordered" evidence="1">
    <location>
        <begin position="142"/>
        <end position="161"/>
    </location>
</feature>
<organism evidence="2 3">
    <name type="scientific">[Candida] subhashii</name>
    <dbReference type="NCBI Taxonomy" id="561895"/>
    <lineage>
        <taxon>Eukaryota</taxon>
        <taxon>Fungi</taxon>
        <taxon>Dikarya</taxon>
        <taxon>Ascomycota</taxon>
        <taxon>Saccharomycotina</taxon>
        <taxon>Pichiomycetes</taxon>
        <taxon>Debaryomycetaceae</taxon>
        <taxon>Spathaspora</taxon>
    </lineage>
</organism>
<feature type="compositionally biased region" description="Polar residues" evidence="1">
    <location>
        <begin position="24"/>
        <end position="34"/>
    </location>
</feature>
<dbReference type="OrthoDB" id="4021357at2759"/>
<feature type="region of interest" description="Disordered" evidence="1">
    <location>
        <begin position="424"/>
        <end position="448"/>
    </location>
</feature>
<feature type="region of interest" description="Disordered" evidence="1">
    <location>
        <begin position="474"/>
        <end position="528"/>
    </location>
</feature>